<sequence>MALNLRHKKWDKTGRHFEVLDETGQPTSQLAWEGKIGEQQTPDRSGGFVPFLVHGSTNEIEFGANDDRLELASDRQIIKRA</sequence>
<feature type="non-terminal residue" evidence="1">
    <location>
        <position position="81"/>
    </location>
</feature>
<proteinExistence type="predicted"/>
<reference evidence="1" key="1">
    <citation type="journal article" date="2014" name="Front. Microbiol.">
        <title>High frequency of phylogenetically diverse reductive dehalogenase-homologous genes in deep subseafloor sedimentary metagenomes.</title>
        <authorList>
            <person name="Kawai M."/>
            <person name="Futagami T."/>
            <person name="Toyoda A."/>
            <person name="Takaki Y."/>
            <person name="Nishi S."/>
            <person name="Hori S."/>
            <person name="Arai W."/>
            <person name="Tsubouchi T."/>
            <person name="Morono Y."/>
            <person name="Uchiyama I."/>
            <person name="Ito T."/>
            <person name="Fujiyama A."/>
            <person name="Inagaki F."/>
            <person name="Takami H."/>
        </authorList>
    </citation>
    <scope>NUCLEOTIDE SEQUENCE</scope>
    <source>
        <strain evidence="1">Expedition CK06-06</strain>
    </source>
</reference>
<dbReference type="AlphaFoldDB" id="X0Z5B4"/>
<comment type="caution">
    <text evidence="1">The sequence shown here is derived from an EMBL/GenBank/DDBJ whole genome shotgun (WGS) entry which is preliminary data.</text>
</comment>
<protein>
    <submittedName>
        <fullName evidence="1">Uncharacterized protein</fullName>
    </submittedName>
</protein>
<accession>X0Z5B4</accession>
<organism evidence="1">
    <name type="scientific">marine sediment metagenome</name>
    <dbReference type="NCBI Taxonomy" id="412755"/>
    <lineage>
        <taxon>unclassified sequences</taxon>
        <taxon>metagenomes</taxon>
        <taxon>ecological metagenomes</taxon>
    </lineage>
</organism>
<evidence type="ECO:0000313" key="1">
    <source>
        <dbReference type="EMBL" id="GAG43711.1"/>
    </source>
</evidence>
<name>X0Z5B4_9ZZZZ</name>
<dbReference type="EMBL" id="BARS01055222">
    <property type="protein sequence ID" value="GAG43711.1"/>
    <property type="molecule type" value="Genomic_DNA"/>
</dbReference>
<gene>
    <name evidence="1" type="ORF">S01H1_81585</name>
</gene>